<evidence type="ECO:0000259" key="4">
    <source>
        <dbReference type="Pfam" id="PF00456"/>
    </source>
</evidence>
<evidence type="ECO:0000256" key="3">
    <source>
        <dbReference type="ARBA" id="ARBA00023052"/>
    </source>
</evidence>
<evidence type="ECO:0000256" key="1">
    <source>
        <dbReference type="ARBA" id="ARBA00001964"/>
    </source>
</evidence>
<dbReference type="Gene3D" id="3.40.50.970">
    <property type="match status" value="1"/>
</dbReference>
<feature type="domain" description="Transketolase N-terminal" evidence="4">
    <location>
        <begin position="35"/>
        <end position="268"/>
    </location>
</feature>
<comment type="similarity">
    <text evidence="2">Belongs to the transketolase family.</text>
</comment>
<dbReference type="Pfam" id="PF00456">
    <property type="entry name" value="Transketolase_N"/>
    <property type="match status" value="1"/>
</dbReference>
<dbReference type="SUPFAM" id="SSF52518">
    <property type="entry name" value="Thiamin diphosphate-binding fold (THDP-binding)"/>
    <property type="match status" value="1"/>
</dbReference>
<dbReference type="CDD" id="cd02012">
    <property type="entry name" value="TPP_TK"/>
    <property type="match status" value="1"/>
</dbReference>
<proteinExistence type="inferred from homology"/>
<sequence length="290" mass="31845">MIPRRGSTERETLISHLEEQAMFSRKETVRLSKIAGAGHYASSFSASELFAALYFAELRIDPKNPKWEDRDRFVLSKGHAAIGLYPILGRLGFFDEKLLDEFTKFGNPFGDHPDMKKIPGVDFSSGSLGHGLSIAAGIALSGRISGSDHKTWCMLGDGELCEGQIWEAAMFAGHHKLGNLVAIVDNNQLCIDGFVKDVMNVEPIDERFASFGWVTRTIDGHDFDEILDTMSDLPRSADGAPQLIVAKTIKGRGVKRMELSTHWHVGNLVGQDYEDVLNELSGGLHAGTGK</sequence>
<reference evidence="5" key="1">
    <citation type="submission" date="2020-05" db="EMBL/GenBank/DDBJ databases">
        <authorList>
            <person name="Chiriac C."/>
            <person name="Salcher M."/>
            <person name="Ghai R."/>
            <person name="Kavagutti S V."/>
        </authorList>
    </citation>
    <scope>NUCLEOTIDE SEQUENCE</scope>
</reference>
<comment type="cofactor">
    <cofactor evidence="1">
        <name>thiamine diphosphate</name>
        <dbReference type="ChEBI" id="CHEBI:58937"/>
    </cofactor>
</comment>
<dbReference type="PANTHER" id="PTHR47514:SF1">
    <property type="entry name" value="TRANSKETOLASE N-TERMINAL SECTION-RELATED"/>
    <property type="match status" value="1"/>
</dbReference>
<organism evidence="5">
    <name type="scientific">freshwater metagenome</name>
    <dbReference type="NCBI Taxonomy" id="449393"/>
    <lineage>
        <taxon>unclassified sequences</taxon>
        <taxon>metagenomes</taxon>
        <taxon>ecological metagenomes</taxon>
    </lineage>
</organism>
<dbReference type="InterPro" id="IPR005474">
    <property type="entry name" value="Transketolase_N"/>
</dbReference>
<accession>A0A6J6WKV4</accession>
<dbReference type="PANTHER" id="PTHR47514">
    <property type="entry name" value="TRANSKETOLASE N-TERMINAL SECTION-RELATED"/>
    <property type="match status" value="1"/>
</dbReference>
<dbReference type="InterPro" id="IPR029061">
    <property type="entry name" value="THDP-binding"/>
</dbReference>
<protein>
    <submittedName>
        <fullName evidence="5">Unannotated protein</fullName>
    </submittedName>
</protein>
<dbReference type="AlphaFoldDB" id="A0A6J6WKV4"/>
<evidence type="ECO:0000256" key="2">
    <source>
        <dbReference type="ARBA" id="ARBA00007131"/>
    </source>
</evidence>
<gene>
    <name evidence="5" type="ORF">UFOPK2975_00179</name>
</gene>
<evidence type="ECO:0000313" key="5">
    <source>
        <dbReference type="EMBL" id="CAB4785392.1"/>
    </source>
</evidence>
<dbReference type="EMBL" id="CAFAAG010000006">
    <property type="protein sequence ID" value="CAB4785392.1"/>
    <property type="molecule type" value="Genomic_DNA"/>
</dbReference>
<keyword evidence="3" id="KW-0786">Thiamine pyrophosphate</keyword>
<name>A0A6J6WKV4_9ZZZZ</name>